<dbReference type="Proteomes" id="UP000299102">
    <property type="component" value="Unassembled WGS sequence"/>
</dbReference>
<organism evidence="1 2">
    <name type="scientific">Eumeta variegata</name>
    <name type="common">Bagworm moth</name>
    <name type="synonym">Eumeta japonica</name>
    <dbReference type="NCBI Taxonomy" id="151549"/>
    <lineage>
        <taxon>Eukaryota</taxon>
        <taxon>Metazoa</taxon>
        <taxon>Ecdysozoa</taxon>
        <taxon>Arthropoda</taxon>
        <taxon>Hexapoda</taxon>
        <taxon>Insecta</taxon>
        <taxon>Pterygota</taxon>
        <taxon>Neoptera</taxon>
        <taxon>Endopterygota</taxon>
        <taxon>Lepidoptera</taxon>
        <taxon>Glossata</taxon>
        <taxon>Ditrysia</taxon>
        <taxon>Tineoidea</taxon>
        <taxon>Psychidae</taxon>
        <taxon>Oiketicinae</taxon>
        <taxon>Eumeta</taxon>
    </lineage>
</organism>
<dbReference type="EMBL" id="BGZK01001342">
    <property type="protein sequence ID" value="GBP77696.1"/>
    <property type="molecule type" value="Genomic_DNA"/>
</dbReference>
<gene>
    <name evidence="1" type="ORF">EVAR_60408_1</name>
</gene>
<keyword evidence="2" id="KW-1185">Reference proteome</keyword>
<accession>A0A4C1YN76</accession>
<name>A0A4C1YN76_EUMVA</name>
<dbReference type="AlphaFoldDB" id="A0A4C1YN76"/>
<evidence type="ECO:0000313" key="2">
    <source>
        <dbReference type="Proteomes" id="UP000299102"/>
    </source>
</evidence>
<evidence type="ECO:0000313" key="1">
    <source>
        <dbReference type="EMBL" id="GBP77696.1"/>
    </source>
</evidence>
<comment type="caution">
    <text evidence="1">The sequence shown here is derived from an EMBL/GenBank/DDBJ whole genome shotgun (WGS) entry which is preliminary data.</text>
</comment>
<sequence>MKDSKPRVDGAGIDSRERFSHEALDLILSKGLITGPIATSATATARVSNPPPSESEATLLTTEVRRSDFFLSHEPNIQNRWRRRRNR</sequence>
<protein>
    <submittedName>
        <fullName evidence="1">Uncharacterized protein</fullName>
    </submittedName>
</protein>
<proteinExistence type="predicted"/>
<reference evidence="1 2" key="1">
    <citation type="journal article" date="2019" name="Commun. Biol.">
        <title>The bagworm genome reveals a unique fibroin gene that provides high tensile strength.</title>
        <authorList>
            <person name="Kono N."/>
            <person name="Nakamura H."/>
            <person name="Ohtoshi R."/>
            <person name="Tomita M."/>
            <person name="Numata K."/>
            <person name="Arakawa K."/>
        </authorList>
    </citation>
    <scope>NUCLEOTIDE SEQUENCE [LARGE SCALE GENOMIC DNA]</scope>
</reference>